<evidence type="ECO:0000313" key="5">
    <source>
        <dbReference type="Proteomes" id="UP001165270"/>
    </source>
</evidence>
<feature type="domain" description="Transcription regulator PadR N-terminal" evidence="2">
    <location>
        <begin position="20"/>
        <end position="92"/>
    </location>
</feature>
<dbReference type="PANTHER" id="PTHR43252">
    <property type="entry name" value="TRANSCRIPTIONAL REGULATOR YQJI"/>
    <property type="match status" value="1"/>
</dbReference>
<dbReference type="InterPro" id="IPR036388">
    <property type="entry name" value="WH-like_DNA-bd_sf"/>
</dbReference>
<evidence type="ECO:0000259" key="3">
    <source>
        <dbReference type="Pfam" id="PF10400"/>
    </source>
</evidence>
<organism evidence="4 5">
    <name type="scientific">Streptomyces spinosisporus</name>
    <dbReference type="NCBI Taxonomy" id="2927582"/>
    <lineage>
        <taxon>Bacteria</taxon>
        <taxon>Bacillati</taxon>
        <taxon>Actinomycetota</taxon>
        <taxon>Actinomycetes</taxon>
        <taxon>Kitasatosporales</taxon>
        <taxon>Streptomycetaceae</taxon>
        <taxon>Streptomyces</taxon>
    </lineage>
</organism>
<reference evidence="4" key="1">
    <citation type="submission" date="2022-03" db="EMBL/GenBank/DDBJ databases">
        <title>Streptomyces 7R015 and 7R016 isolated from Barleria lupulina in Thailand.</title>
        <authorList>
            <person name="Kanchanasin P."/>
            <person name="Phongsopitanun W."/>
            <person name="Tanasupawat S."/>
        </authorList>
    </citation>
    <scope>NUCLEOTIDE SEQUENCE</scope>
    <source>
        <strain evidence="4">7R016</strain>
    </source>
</reference>
<evidence type="ECO:0000256" key="1">
    <source>
        <dbReference type="SAM" id="MobiDB-lite"/>
    </source>
</evidence>
<evidence type="ECO:0000259" key="2">
    <source>
        <dbReference type="Pfam" id="PF03551"/>
    </source>
</evidence>
<dbReference type="InterPro" id="IPR005149">
    <property type="entry name" value="Tscrpt_reg_PadR_N"/>
</dbReference>
<dbReference type="RefSeq" id="WP_242709500.1">
    <property type="nucleotide sequence ID" value="NZ_JALDAX010000004.1"/>
</dbReference>
<dbReference type="InterPro" id="IPR036390">
    <property type="entry name" value="WH_DNA-bd_sf"/>
</dbReference>
<dbReference type="InterPro" id="IPR018309">
    <property type="entry name" value="Tscrpt_reg_PadR_C"/>
</dbReference>
<keyword evidence="5" id="KW-1185">Reference proteome</keyword>
<dbReference type="Proteomes" id="UP001165270">
    <property type="component" value="Unassembled WGS sequence"/>
</dbReference>
<gene>
    <name evidence="4" type="ORF">MQN93_12255</name>
</gene>
<evidence type="ECO:0000313" key="4">
    <source>
        <dbReference type="EMBL" id="MCI3240497.1"/>
    </source>
</evidence>
<proteinExistence type="predicted"/>
<feature type="region of interest" description="Disordered" evidence="1">
    <location>
        <begin position="192"/>
        <end position="225"/>
    </location>
</feature>
<feature type="domain" description="Transcription regulator PadR C-terminal" evidence="3">
    <location>
        <begin position="107"/>
        <end position="185"/>
    </location>
</feature>
<accession>A0ABS9XEH4</accession>
<dbReference type="Pfam" id="PF03551">
    <property type="entry name" value="PadR"/>
    <property type="match status" value="1"/>
</dbReference>
<name>A0ABS9XEH4_9ACTN</name>
<comment type="caution">
    <text evidence="4">The sequence shown here is derived from an EMBL/GenBank/DDBJ whole genome shotgun (WGS) entry which is preliminary data.</text>
</comment>
<dbReference type="PANTHER" id="PTHR43252:SF2">
    <property type="entry name" value="TRANSCRIPTION REGULATOR, PADR-LIKE FAMILY"/>
    <property type="match status" value="1"/>
</dbReference>
<dbReference type="Pfam" id="PF10400">
    <property type="entry name" value="Vir_act_alpha_C"/>
    <property type="match status" value="1"/>
</dbReference>
<dbReference type="EMBL" id="JALDAX010000004">
    <property type="protein sequence ID" value="MCI3240497.1"/>
    <property type="molecule type" value="Genomic_DNA"/>
</dbReference>
<protein>
    <submittedName>
        <fullName evidence="4">PadR family transcriptional regulator</fullName>
    </submittedName>
</protein>
<sequence>MSRQPRQPRRPTFTTTSYAILGLLAVRPWSTYELARHMDRSLGRIWPRAQSKIYEEPKKLARHGLARAEQQPVGRRPRTVYAITPEGRDALATWLHEPGAGPALESEQLLKVFFADSGSTADTRATLRAARAWAVERNQDNLAAARAYAAGEGAFPQRAAQTLLVGRFLTDYYRLVAEWADWASTLVAQWPDEPHNATADPAELTETARRAAWSEPDTGPDPRTA</sequence>
<dbReference type="Gene3D" id="1.10.10.10">
    <property type="entry name" value="Winged helix-like DNA-binding domain superfamily/Winged helix DNA-binding domain"/>
    <property type="match status" value="1"/>
</dbReference>
<dbReference type="SUPFAM" id="SSF46785">
    <property type="entry name" value="Winged helix' DNA-binding domain"/>
    <property type="match status" value="1"/>
</dbReference>